<dbReference type="RefSeq" id="WP_189385214.1">
    <property type="nucleotide sequence ID" value="NZ_BAABFY010000047.1"/>
</dbReference>
<reference evidence="2" key="2">
    <citation type="submission" date="2020-09" db="EMBL/GenBank/DDBJ databases">
        <authorList>
            <person name="Sun Q."/>
            <person name="Kim S."/>
        </authorList>
    </citation>
    <scope>NUCLEOTIDE SEQUENCE</scope>
    <source>
        <strain evidence="2">KCTC 23732</strain>
    </source>
</reference>
<comment type="caution">
    <text evidence="2">The sequence shown here is derived from an EMBL/GenBank/DDBJ whole genome shotgun (WGS) entry which is preliminary data.</text>
</comment>
<dbReference type="PROSITE" id="PS51257">
    <property type="entry name" value="PROKAR_LIPOPROTEIN"/>
    <property type="match status" value="1"/>
</dbReference>
<keyword evidence="1" id="KW-0732">Signal</keyword>
<accession>A0A918JLZ4</accession>
<reference evidence="2" key="1">
    <citation type="journal article" date="2014" name="Int. J. Syst. Evol. Microbiol.">
        <title>Complete genome sequence of Corynebacterium casei LMG S-19264T (=DSM 44701T), isolated from a smear-ripened cheese.</title>
        <authorList>
            <consortium name="US DOE Joint Genome Institute (JGI-PGF)"/>
            <person name="Walter F."/>
            <person name="Albersmeier A."/>
            <person name="Kalinowski J."/>
            <person name="Ruckert C."/>
        </authorList>
    </citation>
    <scope>NUCLEOTIDE SEQUENCE</scope>
    <source>
        <strain evidence="2">KCTC 23732</strain>
    </source>
</reference>
<name>A0A918JLZ4_9BURK</name>
<sequence>MKSAKLVSSALLLAVLLAGCSGYRPIVDGQGRDMSNYEYDLRDCQNYARQVDGAGRTGGGALAGAAFGAVLGLVGGGNSTGIAQAAGVGAVTGAAAGGVSTAASQKQIIRNCMVGRGYRVLD</sequence>
<dbReference type="AlphaFoldDB" id="A0A918JLZ4"/>
<feature type="signal peptide" evidence="1">
    <location>
        <begin position="1"/>
        <end position="23"/>
    </location>
</feature>
<evidence type="ECO:0008006" key="4">
    <source>
        <dbReference type="Google" id="ProtNLM"/>
    </source>
</evidence>
<feature type="chain" id="PRO_5037503070" description="Glycine zipper family protein" evidence="1">
    <location>
        <begin position="24"/>
        <end position="122"/>
    </location>
</feature>
<keyword evidence="3" id="KW-1185">Reference proteome</keyword>
<evidence type="ECO:0000256" key="1">
    <source>
        <dbReference type="SAM" id="SignalP"/>
    </source>
</evidence>
<dbReference type="Proteomes" id="UP000608345">
    <property type="component" value="Unassembled WGS sequence"/>
</dbReference>
<evidence type="ECO:0000313" key="3">
    <source>
        <dbReference type="Proteomes" id="UP000608345"/>
    </source>
</evidence>
<organism evidence="2 3">
    <name type="scientific">Advenella faeciporci</name>
    <dbReference type="NCBI Taxonomy" id="797535"/>
    <lineage>
        <taxon>Bacteria</taxon>
        <taxon>Pseudomonadati</taxon>
        <taxon>Pseudomonadota</taxon>
        <taxon>Betaproteobacteria</taxon>
        <taxon>Burkholderiales</taxon>
        <taxon>Alcaligenaceae</taxon>
    </lineage>
</organism>
<protein>
    <recommendedName>
        <fullName evidence="4">Glycine zipper family protein</fullName>
    </recommendedName>
</protein>
<gene>
    <name evidence="2" type="ORF">GCM10011450_18630</name>
</gene>
<dbReference type="EMBL" id="BMYS01000012">
    <property type="protein sequence ID" value="GGW88665.1"/>
    <property type="molecule type" value="Genomic_DNA"/>
</dbReference>
<proteinExistence type="predicted"/>
<evidence type="ECO:0000313" key="2">
    <source>
        <dbReference type="EMBL" id="GGW88665.1"/>
    </source>
</evidence>